<dbReference type="Proteomes" id="UP001140206">
    <property type="component" value="Chromosome 4"/>
</dbReference>
<comment type="similarity">
    <text evidence="3 13">Belongs to the cytochrome P450 family.</text>
</comment>
<dbReference type="InterPro" id="IPR001128">
    <property type="entry name" value="Cyt_P450"/>
</dbReference>
<dbReference type="PROSITE" id="PS00086">
    <property type="entry name" value="CYTOCHROME_P450"/>
    <property type="match status" value="1"/>
</dbReference>
<keyword evidence="10 13" id="KW-0503">Monooxygenase</keyword>
<dbReference type="InterPro" id="IPR052306">
    <property type="entry name" value="CYP450_71D"/>
</dbReference>
<dbReference type="InterPro" id="IPR002401">
    <property type="entry name" value="Cyt_P450_E_grp-I"/>
</dbReference>
<evidence type="ECO:0000313" key="15">
    <source>
        <dbReference type="Proteomes" id="UP001140206"/>
    </source>
</evidence>
<keyword evidence="4 12" id="KW-0349">Heme</keyword>
<dbReference type="Gene3D" id="1.10.630.10">
    <property type="entry name" value="Cytochrome P450"/>
    <property type="match status" value="1"/>
</dbReference>
<gene>
    <name evidence="14" type="ORF">LUZ62_075709</name>
</gene>
<dbReference type="GO" id="GO:0004497">
    <property type="term" value="F:monooxygenase activity"/>
    <property type="evidence" value="ECO:0007669"/>
    <property type="project" value="UniProtKB-KW"/>
</dbReference>
<dbReference type="InterPro" id="IPR036396">
    <property type="entry name" value="Cyt_P450_sf"/>
</dbReference>
<evidence type="ECO:0000256" key="13">
    <source>
        <dbReference type="RuleBase" id="RU000461"/>
    </source>
</evidence>
<dbReference type="PANTHER" id="PTHR47953">
    <property type="entry name" value="OS08G0105600 PROTEIN"/>
    <property type="match status" value="1"/>
</dbReference>
<evidence type="ECO:0000256" key="7">
    <source>
        <dbReference type="ARBA" id="ARBA00022989"/>
    </source>
</evidence>
<accession>A0AAV8DBC4</accession>
<organism evidence="14 15">
    <name type="scientific">Rhynchospora pubera</name>
    <dbReference type="NCBI Taxonomy" id="906938"/>
    <lineage>
        <taxon>Eukaryota</taxon>
        <taxon>Viridiplantae</taxon>
        <taxon>Streptophyta</taxon>
        <taxon>Embryophyta</taxon>
        <taxon>Tracheophyta</taxon>
        <taxon>Spermatophyta</taxon>
        <taxon>Magnoliopsida</taxon>
        <taxon>Liliopsida</taxon>
        <taxon>Poales</taxon>
        <taxon>Cyperaceae</taxon>
        <taxon>Cyperoideae</taxon>
        <taxon>Rhynchosporeae</taxon>
        <taxon>Rhynchospora</taxon>
    </lineage>
</organism>
<evidence type="ECO:0000313" key="14">
    <source>
        <dbReference type="EMBL" id="KAJ4765334.1"/>
    </source>
</evidence>
<keyword evidence="9 12" id="KW-0408">Iron</keyword>
<evidence type="ECO:0000256" key="10">
    <source>
        <dbReference type="ARBA" id="ARBA00023033"/>
    </source>
</evidence>
<evidence type="ECO:0000256" key="2">
    <source>
        <dbReference type="ARBA" id="ARBA00004167"/>
    </source>
</evidence>
<dbReference type="GO" id="GO:0016705">
    <property type="term" value="F:oxidoreductase activity, acting on paired donors, with incorporation or reduction of molecular oxygen"/>
    <property type="evidence" value="ECO:0007669"/>
    <property type="project" value="InterPro"/>
</dbReference>
<dbReference type="InterPro" id="IPR017972">
    <property type="entry name" value="Cyt_P450_CS"/>
</dbReference>
<evidence type="ECO:0000256" key="6">
    <source>
        <dbReference type="ARBA" id="ARBA00022723"/>
    </source>
</evidence>
<keyword evidence="8 13" id="KW-0560">Oxidoreductase</keyword>
<dbReference type="PANTHER" id="PTHR47953:SF19">
    <property type="entry name" value="OS06G0641600 PROTEIN"/>
    <property type="match status" value="1"/>
</dbReference>
<keyword evidence="5" id="KW-0812">Transmembrane</keyword>
<evidence type="ECO:0000256" key="8">
    <source>
        <dbReference type="ARBA" id="ARBA00023002"/>
    </source>
</evidence>
<evidence type="ECO:0000256" key="9">
    <source>
        <dbReference type="ARBA" id="ARBA00023004"/>
    </source>
</evidence>
<dbReference type="SUPFAM" id="SSF48264">
    <property type="entry name" value="Cytochrome P450"/>
    <property type="match status" value="1"/>
</dbReference>
<dbReference type="GO" id="GO:0016020">
    <property type="term" value="C:membrane"/>
    <property type="evidence" value="ECO:0007669"/>
    <property type="project" value="UniProtKB-SubCell"/>
</dbReference>
<dbReference type="Pfam" id="PF00067">
    <property type="entry name" value="p450"/>
    <property type="match status" value="1"/>
</dbReference>
<keyword evidence="15" id="KW-1185">Reference proteome</keyword>
<evidence type="ECO:0000256" key="3">
    <source>
        <dbReference type="ARBA" id="ARBA00010617"/>
    </source>
</evidence>
<dbReference type="PRINTS" id="PR00463">
    <property type="entry name" value="EP450I"/>
</dbReference>
<keyword evidence="11" id="KW-0472">Membrane</keyword>
<dbReference type="EMBL" id="JAMFTS010000004">
    <property type="protein sequence ID" value="KAJ4765334.1"/>
    <property type="molecule type" value="Genomic_DNA"/>
</dbReference>
<sequence length="151" mass="17044">MHLIIKETMRLHPPGPFISCECRETCQILGYGNPKGTNVLVNVWALGRDSRYSKDAEFKPERFAEYNRYVNFNGTDFELIPFGAGHRICPGMTFALATLELALANLLFHFNWELPGGTKPGDLDMIENAGFTARRKSPLLLHARRHIHASS</sequence>
<comment type="cofactor">
    <cofactor evidence="1 12">
        <name>heme</name>
        <dbReference type="ChEBI" id="CHEBI:30413"/>
    </cofactor>
</comment>
<dbReference type="AlphaFoldDB" id="A0AAV8DBC4"/>
<comment type="caution">
    <text evidence="14">The sequence shown here is derived from an EMBL/GenBank/DDBJ whole genome shotgun (WGS) entry which is preliminary data.</text>
</comment>
<dbReference type="PRINTS" id="PR00385">
    <property type="entry name" value="P450"/>
</dbReference>
<evidence type="ECO:0000256" key="5">
    <source>
        <dbReference type="ARBA" id="ARBA00022692"/>
    </source>
</evidence>
<evidence type="ECO:0000256" key="12">
    <source>
        <dbReference type="PIRSR" id="PIRSR602401-1"/>
    </source>
</evidence>
<keyword evidence="7" id="KW-1133">Transmembrane helix</keyword>
<reference evidence="14" key="1">
    <citation type="submission" date="2022-08" db="EMBL/GenBank/DDBJ databases">
        <authorList>
            <person name="Marques A."/>
        </authorList>
    </citation>
    <scope>NUCLEOTIDE SEQUENCE</scope>
    <source>
        <strain evidence="14">RhyPub2mFocal</strain>
        <tissue evidence="14">Leaves</tissue>
    </source>
</reference>
<dbReference type="GO" id="GO:0005506">
    <property type="term" value="F:iron ion binding"/>
    <property type="evidence" value="ECO:0007669"/>
    <property type="project" value="InterPro"/>
</dbReference>
<dbReference type="GO" id="GO:0020037">
    <property type="term" value="F:heme binding"/>
    <property type="evidence" value="ECO:0007669"/>
    <property type="project" value="InterPro"/>
</dbReference>
<evidence type="ECO:0000256" key="1">
    <source>
        <dbReference type="ARBA" id="ARBA00001971"/>
    </source>
</evidence>
<comment type="subcellular location">
    <subcellularLocation>
        <location evidence="2">Membrane</location>
        <topology evidence="2">Single-pass membrane protein</topology>
    </subcellularLocation>
</comment>
<protein>
    <submittedName>
        <fullName evidence="14">Cytochrome P450 71D7</fullName>
    </submittedName>
</protein>
<name>A0AAV8DBC4_9POAL</name>
<keyword evidence="6 12" id="KW-0479">Metal-binding</keyword>
<feature type="binding site" description="axial binding residue" evidence="12">
    <location>
        <position position="89"/>
    </location>
    <ligand>
        <name>heme</name>
        <dbReference type="ChEBI" id="CHEBI:30413"/>
    </ligand>
    <ligandPart>
        <name>Fe</name>
        <dbReference type="ChEBI" id="CHEBI:18248"/>
    </ligandPart>
</feature>
<evidence type="ECO:0000256" key="4">
    <source>
        <dbReference type="ARBA" id="ARBA00022617"/>
    </source>
</evidence>
<proteinExistence type="inferred from homology"/>
<evidence type="ECO:0000256" key="11">
    <source>
        <dbReference type="ARBA" id="ARBA00023136"/>
    </source>
</evidence>